<dbReference type="InterPro" id="IPR002155">
    <property type="entry name" value="Thiolase"/>
</dbReference>
<dbReference type="PIRSF" id="PIRSF000429">
    <property type="entry name" value="Ac-CoA_Ac_transf"/>
    <property type="match status" value="1"/>
</dbReference>
<evidence type="ECO:0000313" key="9">
    <source>
        <dbReference type="EMBL" id="MFD2609664.1"/>
    </source>
</evidence>
<evidence type="ECO:0000256" key="4">
    <source>
        <dbReference type="ARBA" id="ARBA00023315"/>
    </source>
</evidence>
<comment type="caution">
    <text evidence="9">The sequence shown here is derived from an EMBL/GenBank/DDBJ whole genome shotgun (WGS) entry which is preliminary data.</text>
</comment>
<dbReference type="NCBIfam" id="TIGR01930">
    <property type="entry name" value="AcCoA-C-Actrans"/>
    <property type="match status" value="1"/>
</dbReference>
<evidence type="ECO:0000256" key="6">
    <source>
        <dbReference type="RuleBase" id="RU003557"/>
    </source>
</evidence>
<keyword evidence="3 6" id="KW-0808">Transferase</keyword>
<evidence type="ECO:0000313" key="10">
    <source>
        <dbReference type="Proteomes" id="UP001597475"/>
    </source>
</evidence>
<evidence type="ECO:0000259" key="8">
    <source>
        <dbReference type="Pfam" id="PF02803"/>
    </source>
</evidence>
<dbReference type="RefSeq" id="WP_386845224.1">
    <property type="nucleotide sequence ID" value="NZ_JBHUMK010000040.1"/>
</dbReference>
<organism evidence="9 10">
    <name type="scientific">Deinococcus taklimakanensis</name>
    <dbReference type="NCBI Taxonomy" id="536443"/>
    <lineage>
        <taxon>Bacteria</taxon>
        <taxon>Thermotogati</taxon>
        <taxon>Deinococcota</taxon>
        <taxon>Deinococci</taxon>
        <taxon>Deinococcales</taxon>
        <taxon>Deinococcaceae</taxon>
        <taxon>Deinococcus</taxon>
    </lineage>
</organism>
<dbReference type="Pfam" id="PF00108">
    <property type="entry name" value="Thiolase_N"/>
    <property type="match status" value="1"/>
</dbReference>
<dbReference type="PROSITE" id="PS00098">
    <property type="entry name" value="THIOLASE_1"/>
    <property type="match status" value="1"/>
</dbReference>
<accession>A0ABW5P5F2</accession>
<evidence type="ECO:0000256" key="5">
    <source>
        <dbReference type="ARBA" id="ARBA00024073"/>
    </source>
</evidence>
<name>A0ABW5P5F2_9DEIO</name>
<dbReference type="Proteomes" id="UP001597475">
    <property type="component" value="Unassembled WGS sequence"/>
</dbReference>
<dbReference type="Pfam" id="PF02803">
    <property type="entry name" value="Thiolase_C"/>
    <property type="match status" value="1"/>
</dbReference>
<gene>
    <name evidence="9" type="ORF">ACFSR9_09470</name>
</gene>
<evidence type="ECO:0000256" key="3">
    <source>
        <dbReference type="ARBA" id="ARBA00022679"/>
    </source>
</evidence>
<protein>
    <recommendedName>
        <fullName evidence="5">acetyl-CoA C-acyltransferase</fullName>
        <ecNumber evidence="5">2.3.1.16</ecNumber>
    </recommendedName>
</protein>
<proteinExistence type="inferred from homology"/>
<dbReference type="PROSITE" id="PS00737">
    <property type="entry name" value="THIOLASE_2"/>
    <property type="match status" value="1"/>
</dbReference>
<feature type="domain" description="Thiolase C-terminal" evidence="8">
    <location>
        <begin position="312"/>
        <end position="434"/>
    </location>
</feature>
<keyword evidence="10" id="KW-1185">Reference proteome</keyword>
<dbReference type="SUPFAM" id="SSF53901">
    <property type="entry name" value="Thiolase-like"/>
    <property type="match status" value="2"/>
</dbReference>
<dbReference type="InterPro" id="IPR050215">
    <property type="entry name" value="Thiolase-like_sf_Thiolase"/>
</dbReference>
<dbReference type="EC" id="2.3.1.16" evidence="5"/>
<feature type="domain" description="Thiolase N-terminal" evidence="7">
    <location>
        <begin position="24"/>
        <end position="304"/>
    </location>
</feature>
<dbReference type="InterPro" id="IPR020613">
    <property type="entry name" value="Thiolase_CS"/>
</dbReference>
<dbReference type="InterPro" id="IPR016039">
    <property type="entry name" value="Thiolase-like"/>
</dbReference>
<dbReference type="InterPro" id="IPR020617">
    <property type="entry name" value="Thiolase_C"/>
</dbReference>
<keyword evidence="4 6" id="KW-0012">Acyltransferase</keyword>
<dbReference type="InterPro" id="IPR020615">
    <property type="entry name" value="Thiolase_acyl_enz_int_AS"/>
</dbReference>
<dbReference type="CDD" id="cd00751">
    <property type="entry name" value="thiolase"/>
    <property type="match status" value="1"/>
</dbReference>
<dbReference type="EMBL" id="JBHUMK010000040">
    <property type="protein sequence ID" value="MFD2609664.1"/>
    <property type="molecule type" value="Genomic_DNA"/>
</dbReference>
<sequence length="437" mass="45107">MTIPQSRSTSPSVSALADLADHDVVIVSAVRSPIGAIRGGLSAVRPDDLAAHVIREAVARSGVSAGDIEEVILGCANQAGEDNRNVARMAGLLAGLPDSVAGVTVNRLCASGLNAVNMAARAIKNGDGDVYVAGGVESMTRAPLSMPKGSTAFANGNVTAYDTTLGWRYPNPAMQELFPLEAMGETAENIVERSRQGAYAGGEITREDQDAFALESQRRAVAAINSGIFRDEIVPVEVPGRTGVTVFDTDEHPRMKAQGDAYEVATDEATLAGLKPAFRRGGTVTAGNASGLNDGAAAMVLTSARKARELGLTPLARWVGGAAAGVEARVMGLGPIPATRKVLERTGVSKDDLDLIELNEAFAAQALACMRELDLDPAKVNVNGGAIALGHPLGMSGARLVVALAHELGRRGGRYGLATLCVGVGQGEAAIIERVQA</sequence>
<dbReference type="PANTHER" id="PTHR43853">
    <property type="entry name" value="3-KETOACYL-COA THIOLASE, PEROXISOMAL"/>
    <property type="match status" value="1"/>
</dbReference>
<dbReference type="PANTHER" id="PTHR43853:SF2">
    <property type="entry name" value="3-OXOADIPYL-COA_3-OXO-5,6-DEHYDROSUBERYL-COA THIOLASE"/>
    <property type="match status" value="1"/>
</dbReference>
<dbReference type="Gene3D" id="3.40.47.10">
    <property type="match status" value="1"/>
</dbReference>
<comment type="similarity">
    <text evidence="2 6">Belongs to the thiolase-like superfamily. Thiolase family.</text>
</comment>
<dbReference type="PROSITE" id="PS00099">
    <property type="entry name" value="THIOLASE_3"/>
    <property type="match status" value="1"/>
</dbReference>
<dbReference type="InterPro" id="IPR020616">
    <property type="entry name" value="Thiolase_N"/>
</dbReference>
<comment type="pathway">
    <text evidence="1">Lipid metabolism.</text>
</comment>
<evidence type="ECO:0000256" key="1">
    <source>
        <dbReference type="ARBA" id="ARBA00005189"/>
    </source>
</evidence>
<dbReference type="InterPro" id="IPR020610">
    <property type="entry name" value="Thiolase_AS"/>
</dbReference>
<evidence type="ECO:0000259" key="7">
    <source>
        <dbReference type="Pfam" id="PF00108"/>
    </source>
</evidence>
<reference evidence="10" key="1">
    <citation type="journal article" date="2019" name="Int. J. Syst. Evol. Microbiol.">
        <title>The Global Catalogue of Microorganisms (GCM) 10K type strain sequencing project: providing services to taxonomists for standard genome sequencing and annotation.</title>
        <authorList>
            <consortium name="The Broad Institute Genomics Platform"/>
            <consortium name="The Broad Institute Genome Sequencing Center for Infectious Disease"/>
            <person name="Wu L."/>
            <person name="Ma J."/>
        </authorList>
    </citation>
    <scope>NUCLEOTIDE SEQUENCE [LARGE SCALE GENOMIC DNA]</scope>
    <source>
        <strain evidence="10">KCTC 33842</strain>
    </source>
</reference>
<evidence type="ECO:0000256" key="2">
    <source>
        <dbReference type="ARBA" id="ARBA00010982"/>
    </source>
</evidence>